<dbReference type="PANTHER" id="PTHR48083:SF6">
    <property type="entry name" value="ACYL-COA DEHYDROGENASE 6"/>
    <property type="match status" value="1"/>
</dbReference>
<evidence type="ECO:0000313" key="11">
    <source>
        <dbReference type="Proteomes" id="UP001143304"/>
    </source>
</evidence>
<keyword evidence="5 6" id="KW-0560">Oxidoreductase</keyword>
<dbReference type="PANTHER" id="PTHR48083">
    <property type="entry name" value="MEDIUM-CHAIN SPECIFIC ACYL-COA DEHYDROGENASE, MITOCHONDRIAL-RELATED"/>
    <property type="match status" value="1"/>
</dbReference>
<comment type="caution">
    <text evidence="10">The sequence shown here is derived from an EMBL/GenBank/DDBJ whole genome shotgun (WGS) entry which is preliminary data.</text>
</comment>
<protein>
    <submittedName>
        <fullName evidence="10">Acyl-CoA dehydrogenase</fullName>
    </submittedName>
</protein>
<dbReference type="InterPro" id="IPR006089">
    <property type="entry name" value="Acyl-CoA_DH_CS"/>
</dbReference>
<gene>
    <name evidence="10" type="ORF">EYC82_06165</name>
</gene>
<feature type="domain" description="Acyl-CoA oxidase/dehydrogenase middle" evidence="8">
    <location>
        <begin position="123"/>
        <end position="217"/>
    </location>
</feature>
<feature type="domain" description="Acyl-CoA dehydrogenase/oxidase N-terminal" evidence="9">
    <location>
        <begin position="4"/>
        <end position="118"/>
    </location>
</feature>
<dbReference type="EMBL" id="SHNO01000001">
    <property type="protein sequence ID" value="MCX2976934.1"/>
    <property type="molecule type" value="Genomic_DNA"/>
</dbReference>
<dbReference type="Pfam" id="PF02771">
    <property type="entry name" value="Acyl-CoA_dh_N"/>
    <property type="match status" value="1"/>
</dbReference>
<dbReference type="RefSeq" id="WP_279248675.1">
    <property type="nucleotide sequence ID" value="NZ_SHNO01000001.1"/>
</dbReference>
<evidence type="ECO:0000256" key="1">
    <source>
        <dbReference type="ARBA" id="ARBA00001974"/>
    </source>
</evidence>
<sequence>MLFTPEHNELRRSLRNFIGTELNPHVDEWERAGFTPLHEIMPKMACLGLLGIDKPTAYGGLGLDYSFAMVAHETFGEVDSAGVKLGIDVQTSMATPALAKFGSDVLREEFLRPAIAGEQVCSIAVSEVGGGSDVASIQTRARASGEDYVISGSKMWITNATQADWICLLVNTSDKAPHRNKSLVIVPTDLPGFSVSPPLEKLGMRSSDTAQIFLDEVRIPQRYRIGEEGQGFAYQMQQFQEERLSCISNLRPLEIAIERTIEYCAQRTVFGKPVLDNQVVHFRLAELQTDIEAVRALFYRAAEHYIDDKDVTQLASMAKLKIGRLSREVADACLQYWGGQGYMWENPVSRLFRDGRLVSIGGGTDEVMLSIIAKGMGTLPTRDPADS</sequence>
<proteinExistence type="inferred from homology"/>
<name>A0ABT3T632_9GAMM</name>
<evidence type="ECO:0000313" key="10">
    <source>
        <dbReference type="EMBL" id="MCX2976934.1"/>
    </source>
</evidence>
<dbReference type="Gene3D" id="1.10.540.10">
    <property type="entry name" value="Acyl-CoA dehydrogenase/oxidase, N-terminal domain"/>
    <property type="match status" value="1"/>
</dbReference>
<evidence type="ECO:0000256" key="6">
    <source>
        <dbReference type="RuleBase" id="RU362125"/>
    </source>
</evidence>
<dbReference type="InterPro" id="IPR037069">
    <property type="entry name" value="AcylCoA_DH/ox_N_sf"/>
</dbReference>
<evidence type="ECO:0000259" key="9">
    <source>
        <dbReference type="Pfam" id="PF02771"/>
    </source>
</evidence>
<keyword evidence="3 6" id="KW-0285">Flavoprotein</keyword>
<dbReference type="InterPro" id="IPR046373">
    <property type="entry name" value="Acyl-CoA_Oxase/DH_mid-dom_sf"/>
</dbReference>
<evidence type="ECO:0000256" key="5">
    <source>
        <dbReference type="ARBA" id="ARBA00023002"/>
    </source>
</evidence>
<evidence type="ECO:0000256" key="3">
    <source>
        <dbReference type="ARBA" id="ARBA00022630"/>
    </source>
</evidence>
<dbReference type="Pfam" id="PF00441">
    <property type="entry name" value="Acyl-CoA_dh_1"/>
    <property type="match status" value="1"/>
</dbReference>
<organism evidence="10 11">
    <name type="scientific">Candidatus Marimicrobium litorale</name>
    <dbReference type="NCBI Taxonomy" id="2518991"/>
    <lineage>
        <taxon>Bacteria</taxon>
        <taxon>Pseudomonadati</taxon>
        <taxon>Pseudomonadota</taxon>
        <taxon>Gammaproteobacteria</taxon>
        <taxon>Cellvibrionales</taxon>
        <taxon>Halieaceae</taxon>
        <taxon>Marimicrobium</taxon>
    </lineage>
</organism>
<evidence type="ECO:0000259" key="7">
    <source>
        <dbReference type="Pfam" id="PF00441"/>
    </source>
</evidence>
<dbReference type="Gene3D" id="2.40.110.10">
    <property type="entry name" value="Butyryl-CoA Dehydrogenase, subunit A, domain 2"/>
    <property type="match status" value="1"/>
</dbReference>
<evidence type="ECO:0000259" key="8">
    <source>
        <dbReference type="Pfam" id="PF02770"/>
    </source>
</evidence>
<dbReference type="SUPFAM" id="SSF56645">
    <property type="entry name" value="Acyl-CoA dehydrogenase NM domain-like"/>
    <property type="match status" value="1"/>
</dbReference>
<comment type="similarity">
    <text evidence="2 6">Belongs to the acyl-CoA dehydrogenase family.</text>
</comment>
<keyword evidence="11" id="KW-1185">Reference proteome</keyword>
<evidence type="ECO:0000256" key="4">
    <source>
        <dbReference type="ARBA" id="ARBA00022827"/>
    </source>
</evidence>
<dbReference type="PROSITE" id="PS00072">
    <property type="entry name" value="ACYL_COA_DH_1"/>
    <property type="match status" value="1"/>
</dbReference>
<dbReference type="Gene3D" id="1.20.140.10">
    <property type="entry name" value="Butyryl-CoA Dehydrogenase, subunit A, domain 3"/>
    <property type="match status" value="1"/>
</dbReference>
<dbReference type="Proteomes" id="UP001143304">
    <property type="component" value="Unassembled WGS sequence"/>
</dbReference>
<dbReference type="InterPro" id="IPR036250">
    <property type="entry name" value="AcylCo_DH-like_C"/>
</dbReference>
<reference evidence="10" key="1">
    <citation type="submission" date="2019-02" db="EMBL/GenBank/DDBJ databases">
        <authorList>
            <person name="Li S.-H."/>
        </authorList>
    </citation>
    <scope>NUCLEOTIDE SEQUENCE</scope>
    <source>
        <strain evidence="10">IMCC11814</strain>
    </source>
</reference>
<dbReference type="InterPro" id="IPR050741">
    <property type="entry name" value="Acyl-CoA_dehydrogenase"/>
</dbReference>
<dbReference type="InterPro" id="IPR009100">
    <property type="entry name" value="AcylCoA_DH/oxidase_NM_dom_sf"/>
</dbReference>
<dbReference type="Pfam" id="PF02770">
    <property type="entry name" value="Acyl-CoA_dh_M"/>
    <property type="match status" value="1"/>
</dbReference>
<accession>A0ABT3T632</accession>
<feature type="domain" description="Acyl-CoA dehydrogenase/oxidase C-terminal" evidence="7">
    <location>
        <begin position="229"/>
        <end position="376"/>
    </location>
</feature>
<dbReference type="InterPro" id="IPR009075">
    <property type="entry name" value="AcylCo_DH/oxidase_C"/>
</dbReference>
<evidence type="ECO:0000256" key="2">
    <source>
        <dbReference type="ARBA" id="ARBA00009347"/>
    </source>
</evidence>
<dbReference type="SUPFAM" id="SSF47203">
    <property type="entry name" value="Acyl-CoA dehydrogenase C-terminal domain-like"/>
    <property type="match status" value="1"/>
</dbReference>
<dbReference type="PROSITE" id="PS00073">
    <property type="entry name" value="ACYL_COA_DH_2"/>
    <property type="match status" value="1"/>
</dbReference>
<dbReference type="InterPro" id="IPR013786">
    <property type="entry name" value="AcylCoA_DH/ox_N"/>
</dbReference>
<keyword evidence="4 6" id="KW-0274">FAD</keyword>
<dbReference type="InterPro" id="IPR006091">
    <property type="entry name" value="Acyl-CoA_Oxase/DH_mid-dom"/>
</dbReference>
<comment type="cofactor">
    <cofactor evidence="1 6">
        <name>FAD</name>
        <dbReference type="ChEBI" id="CHEBI:57692"/>
    </cofactor>
</comment>